<evidence type="ECO:0000313" key="3">
    <source>
        <dbReference type="Proteomes" id="UP000014712"/>
    </source>
</evidence>
<protein>
    <submittedName>
        <fullName evidence="2">Uncharacterized protein</fullName>
    </submittedName>
</protein>
<dbReference type="EMBL" id="KC821619">
    <property type="protein sequence ID" value="AGO48484.1"/>
    <property type="molecule type" value="Genomic_DNA"/>
</dbReference>
<name>R9ZYQ1_9CAUD</name>
<reference evidence="3" key="2">
    <citation type="submission" date="2013-03" db="EMBL/GenBank/DDBJ databases">
        <title>The Cellulophaga phages: a novel, diverse, and globally ubiquitous model system.</title>
        <authorList>
            <person name="Holmfeldt K."/>
            <person name="Solonenko N."/>
            <person name="Shah M."/>
            <person name="Corrier K."/>
            <person name="Riemann L."/>
            <person name="VerBerkmoes N.C."/>
            <person name="Sullivan M.B."/>
        </authorList>
    </citation>
    <scope>NUCLEOTIDE SEQUENCE [LARGE SCALE GENOMIC DNA]</scope>
</reference>
<dbReference type="Proteomes" id="UP000014712">
    <property type="component" value="Segment"/>
</dbReference>
<keyword evidence="3" id="KW-1185">Reference proteome</keyword>
<keyword evidence="1" id="KW-1133">Transmembrane helix</keyword>
<gene>
    <name evidence="2" type="ORF">Phi18:1_gp37</name>
</gene>
<feature type="transmembrane region" description="Helical" evidence="1">
    <location>
        <begin position="30"/>
        <end position="55"/>
    </location>
</feature>
<keyword evidence="1" id="KW-0812">Transmembrane</keyword>
<dbReference type="RefSeq" id="YP_008240951.1">
    <property type="nucleotide sequence ID" value="NC_021790.1"/>
</dbReference>
<evidence type="ECO:0000256" key="1">
    <source>
        <dbReference type="SAM" id="Phobius"/>
    </source>
</evidence>
<sequence length="76" mass="8699">MFALFIIAFIFIGFVANVIAAYREYKIVTISILFEAFASFSLPYVGLLLLLLSYLNKDLRGFVHSQKIIFKSKSKK</sequence>
<dbReference type="KEGG" id="vg:16797089"/>
<keyword evidence="1" id="KW-0472">Membrane</keyword>
<reference evidence="2 3" key="1">
    <citation type="journal article" date="2013" name="Proc. Natl. Acad. Sci. U.S.A.">
        <title>Twelve previously unknown phage genera are ubiquitous in global oceans.</title>
        <authorList>
            <person name="Holmfeldt K."/>
            <person name="Solonenko N."/>
            <person name="Shah M."/>
            <person name="Corrier K."/>
            <person name="Riemann L."/>
            <person name="Verberkmoes N.C."/>
            <person name="Sullivan M.B."/>
        </authorList>
    </citation>
    <scope>NUCLEOTIDE SEQUENCE [LARGE SCALE GENOMIC DNA]</scope>
    <source>
        <strain evidence="2">Phi18:1</strain>
    </source>
</reference>
<accession>R9ZYQ1</accession>
<organism evidence="2 3">
    <name type="scientific">Cellulophaga phage phi18:1</name>
    <dbReference type="NCBI Taxonomy" id="1327982"/>
    <lineage>
        <taxon>Viruses</taxon>
        <taxon>Duplodnaviria</taxon>
        <taxon>Heunggongvirae</taxon>
        <taxon>Uroviricota</taxon>
        <taxon>Caudoviricetes</taxon>
        <taxon>Helsingorvirus</taxon>
        <taxon>Helsingorvirus Cba181</taxon>
    </lineage>
</organism>
<evidence type="ECO:0000313" key="2">
    <source>
        <dbReference type="EMBL" id="AGO48484.1"/>
    </source>
</evidence>
<proteinExistence type="predicted"/>
<dbReference type="GeneID" id="16797089"/>